<dbReference type="InterPro" id="IPR024607">
    <property type="entry name" value="Sulfatase_CS"/>
</dbReference>
<dbReference type="InterPro" id="IPR050738">
    <property type="entry name" value="Sulfatase"/>
</dbReference>
<dbReference type="Pfam" id="PF01494">
    <property type="entry name" value="FAD_binding_3"/>
    <property type="match status" value="1"/>
</dbReference>
<evidence type="ECO:0000259" key="6">
    <source>
        <dbReference type="Pfam" id="PF00884"/>
    </source>
</evidence>
<dbReference type="PROSITE" id="PS00523">
    <property type="entry name" value="SULFATASE_1"/>
    <property type="match status" value="1"/>
</dbReference>
<dbReference type="PRINTS" id="PR00420">
    <property type="entry name" value="RNGMNOXGNASE"/>
</dbReference>
<keyword evidence="2" id="KW-0479">Metal-binding</keyword>
<dbReference type="Gene3D" id="3.40.720.10">
    <property type="entry name" value="Alkaline Phosphatase, subunit A"/>
    <property type="match status" value="1"/>
</dbReference>
<accession>A0ABW7Q8H6</accession>
<feature type="region of interest" description="Disordered" evidence="5">
    <location>
        <begin position="685"/>
        <end position="728"/>
    </location>
</feature>
<feature type="compositionally biased region" description="Basic residues" evidence="5">
    <location>
        <begin position="709"/>
        <end position="725"/>
    </location>
</feature>
<dbReference type="NCBIfam" id="NF005313">
    <property type="entry name" value="PRK06847.1"/>
    <property type="match status" value="1"/>
</dbReference>
<comment type="similarity">
    <text evidence="1">Belongs to the sulfatase family.</text>
</comment>
<dbReference type="Gene3D" id="3.30.1120.10">
    <property type="match status" value="1"/>
</dbReference>
<reference evidence="8 9" key="1">
    <citation type="submission" date="2024-09" db="EMBL/GenBank/DDBJ databases">
        <authorList>
            <person name="Pan X."/>
        </authorList>
    </citation>
    <scope>NUCLEOTIDE SEQUENCE [LARGE SCALE GENOMIC DNA]</scope>
    <source>
        <strain evidence="8 9">B2969</strain>
    </source>
</reference>
<evidence type="ECO:0000256" key="3">
    <source>
        <dbReference type="ARBA" id="ARBA00022801"/>
    </source>
</evidence>
<protein>
    <submittedName>
        <fullName evidence="8">Sulfatase-like hydrolase/transferase</fullName>
    </submittedName>
</protein>
<dbReference type="EMBL" id="JBIQWL010000004">
    <property type="protein sequence ID" value="MFH8251164.1"/>
    <property type="molecule type" value="Genomic_DNA"/>
</dbReference>
<name>A0ABW7Q8H6_9MICO</name>
<feature type="compositionally biased region" description="Basic residues" evidence="5">
    <location>
        <begin position="686"/>
        <end position="701"/>
    </location>
</feature>
<evidence type="ECO:0000256" key="4">
    <source>
        <dbReference type="ARBA" id="ARBA00022837"/>
    </source>
</evidence>
<dbReference type="Proteomes" id="UP001610861">
    <property type="component" value="Unassembled WGS sequence"/>
</dbReference>
<comment type="caution">
    <text evidence="8">The sequence shown here is derived from an EMBL/GenBank/DDBJ whole genome shotgun (WGS) entry which is preliminary data.</text>
</comment>
<feature type="domain" description="FAD-binding" evidence="7">
    <location>
        <begin position="789"/>
        <end position="1122"/>
    </location>
</feature>
<feature type="region of interest" description="Disordered" evidence="5">
    <location>
        <begin position="285"/>
        <end position="304"/>
    </location>
</feature>
<dbReference type="PANTHER" id="PTHR42693">
    <property type="entry name" value="ARYLSULFATASE FAMILY MEMBER"/>
    <property type="match status" value="1"/>
</dbReference>
<keyword evidence="4" id="KW-0106">Calcium</keyword>
<organism evidence="8 9">
    <name type="scientific">Microbacterium alkaliflavum</name>
    <dbReference type="NCBI Taxonomy" id="3248839"/>
    <lineage>
        <taxon>Bacteria</taxon>
        <taxon>Bacillati</taxon>
        <taxon>Actinomycetota</taxon>
        <taxon>Actinomycetes</taxon>
        <taxon>Micrococcales</taxon>
        <taxon>Microbacteriaceae</taxon>
        <taxon>Microbacterium</taxon>
    </lineage>
</organism>
<dbReference type="SUPFAM" id="SSF53649">
    <property type="entry name" value="Alkaline phosphatase-like"/>
    <property type="match status" value="1"/>
</dbReference>
<dbReference type="Pfam" id="PF00884">
    <property type="entry name" value="Sulfatase"/>
    <property type="match status" value="1"/>
</dbReference>
<dbReference type="InterPro" id="IPR036188">
    <property type="entry name" value="FAD/NAD-bd_sf"/>
</dbReference>
<dbReference type="SUPFAM" id="SSF51905">
    <property type="entry name" value="FAD/NAD(P)-binding domain"/>
    <property type="match status" value="1"/>
</dbReference>
<keyword evidence="3" id="KW-0378">Hydrolase</keyword>
<evidence type="ECO:0000313" key="8">
    <source>
        <dbReference type="EMBL" id="MFH8251164.1"/>
    </source>
</evidence>
<feature type="domain" description="Sulfatase N-terminal" evidence="6">
    <location>
        <begin position="49"/>
        <end position="471"/>
    </location>
</feature>
<dbReference type="Gene3D" id="3.50.50.60">
    <property type="entry name" value="FAD/NAD(P)-binding domain"/>
    <property type="match status" value="1"/>
</dbReference>
<evidence type="ECO:0000313" key="9">
    <source>
        <dbReference type="Proteomes" id="UP001610861"/>
    </source>
</evidence>
<dbReference type="InterPro" id="IPR002938">
    <property type="entry name" value="FAD-bd"/>
</dbReference>
<dbReference type="PANTHER" id="PTHR42693:SF33">
    <property type="entry name" value="ARYLSULFATASE"/>
    <property type="match status" value="1"/>
</dbReference>
<proteinExistence type="inferred from homology"/>
<dbReference type="InterPro" id="IPR017850">
    <property type="entry name" value="Alkaline_phosphatase_core_sf"/>
</dbReference>
<dbReference type="InterPro" id="IPR000917">
    <property type="entry name" value="Sulfatase_N"/>
</dbReference>
<sequence length="1154" mass="125853">MTHEQGPDLRHVDGAEPRGYEGFQGVVAPVSSQSEPWWPPQATARPDAPNVVVVLVDDLGFSDVEPFGSEIPTPALQALADKGYRLTNFRVTPLCTPSRAALLTGVNPHRAGFGFVSHVDPGFPGLSMRLPAELPTLAESFRAGGYATFMVGKWHLTIESEMHDGADRSSWPVQRGFDRYFGSMDGFTTLFHPHRVVRDNSPVTEPFRDDDYLTDRLTDEALDMIDAVHSGGARRPFFLYFAHHAVHGPVQAKAADIAAHRGRYDEGWDAVGRARFERQLADGILPSGTRASPSDPAETDGVPDWDEIDAADRELFARHMEVYAAAVTAVDDSLARLVARLRELGEYDNTIFVFTSDNGGSGEGGVRGTRSYFSQFTMAAGLPADWVADVPRRLDELGGPRVHGHYPRGWARTSNTPFPLYKGSVAEGGVHSPLVVTWPAGLPRTGTDDGIRSAFAYVTDLAPTLLDLAGVERPARLHGRPTLEADGQSFAGILRNADAAPSRTAQHQALLHQRAFYRDRFKLSAAGPGAWRLYDLERDPTELHDLAAAEPALVAELAEEWRQAAWHNTVFPLPDEPTFLAKRPSTELHLAQPVRLRPGTPTLERFRSSRLTAQRSFAVESIFDGRLGSGVVVSHGDQGGGYILSADDGVVTLAYNAYGTMHRAAAAVGPRGADRDALRSAARLRLEHRRRGRRRDRRTPRARADAHRHGAVHGHQRRLRRRRPGRLGAARALRRLPAHRVAARRALRAGAQGAVQSRDHRRRRRGERATHGLTPSLDRRSTMPAAQRILIVGGGPAGLTAALALTRAGHDVEIAELEDRLAPAGVGVLLQNSPLRALHSLGLAEEILANGWPHGPIHMATAQGQEFDTANPPSLIPGLPPTVAISRRVLADILGRAVGETAVRLRFSTTVDSLQQDADGVDVAFRTGERGRFDLVVGADGINSHVRHLVFREVGEPEYAGQSIWRARAPRPRDLTEYFMYHGRGSKVGLVAISDEHLYAYVVVDAPEEPAHRTGDLTEDMRVAMAGYGGWVPEIAATLEPGAELRALKALLVDDPWSRGRVLLIGDAAHATTPHISYGLGIAVEDGIVLADELSRASDLDSALEAFMARRFERARMVVDNSLQLSRWEQHPPEDMSVYGALVGRTLGALAQPI</sequence>
<evidence type="ECO:0000256" key="5">
    <source>
        <dbReference type="SAM" id="MobiDB-lite"/>
    </source>
</evidence>
<evidence type="ECO:0000259" key="7">
    <source>
        <dbReference type="Pfam" id="PF01494"/>
    </source>
</evidence>
<evidence type="ECO:0000256" key="1">
    <source>
        <dbReference type="ARBA" id="ARBA00008779"/>
    </source>
</evidence>
<dbReference type="RefSeq" id="WP_397556622.1">
    <property type="nucleotide sequence ID" value="NZ_JBIQWL010000004.1"/>
</dbReference>
<dbReference type="CDD" id="cd16025">
    <property type="entry name" value="PAS_like"/>
    <property type="match status" value="1"/>
</dbReference>
<dbReference type="PROSITE" id="PS00149">
    <property type="entry name" value="SULFATASE_2"/>
    <property type="match status" value="1"/>
</dbReference>
<gene>
    <name evidence="8" type="ORF">ACH3VR_12410</name>
</gene>
<evidence type="ECO:0000256" key="2">
    <source>
        <dbReference type="ARBA" id="ARBA00022723"/>
    </source>
</evidence>
<keyword evidence="9" id="KW-1185">Reference proteome</keyword>
<feature type="region of interest" description="Disordered" evidence="5">
    <location>
        <begin position="747"/>
        <end position="780"/>
    </location>
</feature>